<protein>
    <recommendedName>
        <fullName evidence="3">Glycoside hydrolase family 5 domain-containing protein</fullName>
    </recommendedName>
</protein>
<dbReference type="Proteomes" id="UP000001887">
    <property type="component" value="Chromosome"/>
</dbReference>
<dbReference type="KEGG" id="psl:Psta_1333"/>
<evidence type="ECO:0000313" key="2">
    <source>
        <dbReference type="Proteomes" id="UP000001887"/>
    </source>
</evidence>
<dbReference type="InterPro" id="IPR017853">
    <property type="entry name" value="GH"/>
</dbReference>
<evidence type="ECO:0000313" key="1">
    <source>
        <dbReference type="EMBL" id="ADB16010.1"/>
    </source>
</evidence>
<dbReference type="SUPFAM" id="SSF51445">
    <property type="entry name" value="(Trans)glycosidases"/>
    <property type="match status" value="1"/>
</dbReference>
<dbReference type="eggNOG" id="ENOG502Z9Q1">
    <property type="taxonomic scope" value="Bacteria"/>
</dbReference>
<evidence type="ECO:0008006" key="3">
    <source>
        <dbReference type="Google" id="ProtNLM"/>
    </source>
</evidence>
<dbReference type="EMBL" id="CP001848">
    <property type="protein sequence ID" value="ADB16010.1"/>
    <property type="molecule type" value="Genomic_DNA"/>
</dbReference>
<proteinExistence type="predicted"/>
<organism evidence="1 2">
    <name type="scientific">Pirellula staleyi (strain ATCC 27377 / DSM 6068 / ICPB 4128)</name>
    <name type="common">Pirella staleyi</name>
    <dbReference type="NCBI Taxonomy" id="530564"/>
    <lineage>
        <taxon>Bacteria</taxon>
        <taxon>Pseudomonadati</taxon>
        <taxon>Planctomycetota</taxon>
        <taxon>Planctomycetia</taxon>
        <taxon>Pirellulales</taxon>
        <taxon>Pirellulaceae</taxon>
        <taxon>Pirellula</taxon>
    </lineage>
</organism>
<dbReference type="Gene3D" id="3.20.20.80">
    <property type="entry name" value="Glycosidases"/>
    <property type="match status" value="1"/>
</dbReference>
<keyword evidence="2" id="KW-1185">Reference proteome</keyword>
<name>D2QWD5_PIRSD</name>
<sequence length="374" mass="41922" precursor="true">MDRRQWGYAAVSAALVGASSAPQGPLVALLTAAEPQMRRTHTTIEGDSFLVNDRPTYAGRSWRGKSIEGLLLNARFVQATFDDLNVDTRSRWVYPDTKTCDPRRNTREFLEQMPIWRKAGLLSFTLCLQGGSPEGYSKDQPWENSAFDAQGKLRAEYLARLELILDRADELGMTVILGYFYFGQDQRLEEESAVIRAVTEATEWLVAKGYRNVLVEIANECDNAKYDHAIIQPKRVGELIALAQKIGKPIDLKVGVSHNGGRVPSQELIAASDFVLLHGNGVAEPSRIGAMVEQVRRSPAYRPKPILFNEDDHFDFDQEENNFQVALAHRASWGYFDPGKSNYVDGYQCPPVNWSASTDRKRAFFELLAEITGS</sequence>
<gene>
    <name evidence="1" type="ordered locus">Psta_1333</name>
</gene>
<reference evidence="1 2" key="1">
    <citation type="journal article" date="2009" name="Stand. Genomic Sci.">
        <title>Complete genome sequence of Pirellula staleyi type strain (ATCC 27377).</title>
        <authorList>
            <person name="Clum A."/>
            <person name="Tindall B.J."/>
            <person name="Sikorski J."/>
            <person name="Ivanova N."/>
            <person name="Mavrommatis K."/>
            <person name="Lucas S."/>
            <person name="Glavina del Rio T."/>
            <person name="Nolan M."/>
            <person name="Chen F."/>
            <person name="Tice H."/>
            <person name="Pitluck S."/>
            <person name="Cheng J.F."/>
            <person name="Chertkov O."/>
            <person name="Brettin T."/>
            <person name="Han C."/>
            <person name="Detter J.C."/>
            <person name="Kuske C."/>
            <person name="Bruce D."/>
            <person name="Goodwin L."/>
            <person name="Ovchinikova G."/>
            <person name="Pati A."/>
            <person name="Mikhailova N."/>
            <person name="Chen A."/>
            <person name="Palaniappan K."/>
            <person name="Land M."/>
            <person name="Hauser L."/>
            <person name="Chang Y.J."/>
            <person name="Jeffries C.D."/>
            <person name="Chain P."/>
            <person name="Rohde M."/>
            <person name="Goker M."/>
            <person name="Bristow J."/>
            <person name="Eisen J.A."/>
            <person name="Markowitz V."/>
            <person name="Hugenholtz P."/>
            <person name="Kyrpides N.C."/>
            <person name="Klenk H.P."/>
            <person name="Lapidus A."/>
        </authorList>
    </citation>
    <scope>NUCLEOTIDE SEQUENCE [LARGE SCALE GENOMIC DNA]</scope>
    <source>
        <strain evidence="2">ATCC 27377 / DSM 6068 / ICPB 4128</strain>
    </source>
</reference>
<dbReference type="HOGENOM" id="CLU_062812_0_0_0"/>
<dbReference type="AlphaFoldDB" id="D2QWD5"/>
<accession>D2QWD5</accession>